<evidence type="ECO:0000256" key="7">
    <source>
        <dbReference type="SAM" id="Phobius"/>
    </source>
</evidence>
<dbReference type="PANTHER" id="PTHR22911">
    <property type="entry name" value="ACYL-MALONYL CONDENSING ENZYME-RELATED"/>
    <property type="match status" value="1"/>
</dbReference>
<keyword evidence="5 7" id="KW-0472">Membrane</keyword>
<evidence type="ECO:0000256" key="6">
    <source>
        <dbReference type="SAM" id="MobiDB-lite"/>
    </source>
</evidence>
<sequence>MGQVDPCPKHGPQHRTFRPVRLLWGSGVAVIASAAFFFSCTSLAVKLLGTEVPTFEVVLVPGLICFIATSAAVKFHGMSVRGKSWRIAGLTILRGLLGAASITCFYLAIGLLPLQDAVTLFFCNPVLAALLEFIVTGESQGWACTTATACTVAGVVLVAQPPCIFIHHHSGSAEPHGQGQGQKYSQTALLGSHTSTAGVALAVLAALSNASAFVVVRLIKRSQSTLVLTWWYHGVVVLVSFVPLLLNYPAPPVLPTLRGCALLLVVGITQFLGQLLLNRGFHLESATRGSAINVLQVLFSLIWDAAVLGDKPGIVSIAGSSLVVAGVLFMSLTGSPPRVGERHGHPRHHHPHADSDTDEERPEDPSVAQPLIGTRPWPDGVGNSSLAPSLLALADVDAEAGVTGAWEGRRSLDLDGTFARSRSDSWASGCGDGEAGNGGAVAGGRGSRQSEVCDEVQLKQPLLARPSERASPQATT</sequence>
<keyword evidence="3 7" id="KW-0812">Transmembrane</keyword>
<proteinExistence type="inferred from homology"/>
<feature type="compositionally biased region" description="Gly residues" evidence="6">
    <location>
        <begin position="430"/>
        <end position="446"/>
    </location>
</feature>
<evidence type="ECO:0000256" key="3">
    <source>
        <dbReference type="ARBA" id="ARBA00022692"/>
    </source>
</evidence>
<protein>
    <recommendedName>
        <fullName evidence="8">EamA domain-containing protein</fullName>
    </recommendedName>
</protein>
<feature type="transmembrane region" description="Helical" evidence="7">
    <location>
        <begin position="57"/>
        <end position="75"/>
    </location>
</feature>
<evidence type="ECO:0000256" key="2">
    <source>
        <dbReference type="ARBA" id="ARBA00007635"/>
    </source>
</evidence>
<dbReference type="Pfam" id="PF00892">
    <property type="entry name" value="EamA"/>
    <property type="match status" value="2"/>
</dbReference>
<feature type="region of interest" description="Disordered" evidence="6">
    <location>
        <begin position="337"/>
        <end position="379"/>
    </location>
</feature>
<feature type="domain" description="EamA" evidence="8">
    <location>
        <begin position="26"/>
        <end position="158"/>
    </location>
</feature>
<feature type="region of interest" description="Disordered" evidence="6">
    <location>
        <begin position="421"/>
        <end position="452"/>
    </location>
</feature>
<comment type="subcellular location">
    <subcellularLocation>
        <location evidence="1">Membrane</location>
        <topology evidence="1">Multi-pass membrane protein</topology>
    </subcellularLocation>
</comment>
<dbReference type="InterPro" id="IPR000620">
    <property type="entry name" value="EamA_dom"/>
</dbReference>
<feature type="transmembrane region" description="Helical" evidence="7">
    <location>
        <begin position="230"/>
        <end position="250"/>
    </location>
</feature>
<dbReference type="SUPFAM" id="SSF103481">
    <property type="entry name" value="Multidrug resistance efflux transporter EmrE"/>
    <property type="match status" value="2"/>
</dbReference>
<dbReference type="GO" id="GO:0016020">
    <property type="term" value="C:membrane"/>
    <property type="evidence" value="ECO:0007669"/>
    <property type="project" value="UniProtKB-SubCell"/>
</dbReference>
<gene>
    <name evidence="9" type="ORF">Vafri_16406</name>
</gene>
<feature type="domain" description="EamA" evidence="8">
    <location>
        <begin position="197"/>
        <end position="331"/>
    </location>
</feature>
<feature type="transmembrane region" description="Helical" evidence="7">
    <location>
        <begin position="256"/>
        <end position="277"/>
    </location>
</feature>
<dbReference type="Proteomes" id="UP000747399">
    <property type="component" value="Unassembled WGS sequence"/>
</dbReference>
<evidence type="ECO:0000256" key="5">
    <source>
        <dbReference type="ARBA" id="ARBA00023136"/>
    </source>
</evidence>
<dbReference type="EMBL" id="BNCO01000049">
    <property type="protein sequence ID" value="GIL62131.1"/>
    <property type="molecule type" value="Genomic_DNA"/>
</dbReference>
<dbReference type="InterPro" id="IPR037185">
    <property type="entry name" value="EmrE-like"/>
</dbReference>
<comment type="similarity">
    <text evidence="2">Belongs to the drug/metabolite transporter (DMT) superfamily. Plant drug/metabolite exporter (P-DME) (TC 2.A.7.4) family.</text>
</comment>
<name>A0A8J4BIR8_9CHLO</name>
<evidence type="ECO:0000313" key="10">
    <source>
        <dbReference type="Proteomes" id="UP000747399"/>
    </source>
</evidence>
<feature type="transmembrane region" description="Helical" evidence="7">
    <location>
        <begin position="314"/>
        <end position="332"/>
    </location>
</feature>
<evidence type="ECO:0000259" key="8">
    <source>
        <dbReference type="Pfam" id="PF00892"/>
    </source>
</evidence>
<feature type="transmembrane region" description="Helical" evidence="7">
    <location>
        <begin position="197"/>
        <end position="218"/>
    </location>
</feature>
<evidence type="ECO:0000313" key="9">
    <source>
        <dbReference type="EMBL" id="GIL62131.1"/>
    </source>
</evidence>
<keyword evidence="4 7" id="KW-1133">Transmembrane helix</keyword>
<feature type="transmembrane region" description="Helical" evidence="7">
    <location>
        <begin position="22"/>
        <end position="45"/>
    </location>
</feature>
<dbReference type="AlphaFoldDB" id="A0A8J4BIR8"/>
<reference evidence="9" key="1">
    <citation type="journal article" date="2021" name="Proc. Natl. Acad. Sci. U.S.A.">
        <title>Three genomes in the algal genus Volvox reveal the fate of a haploid sex-determining region after a transition to homothallism.</title>
        <authorList>
            <person name="Yamamoto K."/>
            <person name="Hamaji T."/>
            <person name="Kawai-Toyooka H."/>
            <person name="Matsuzaki R."/>
            <person name="Takahashi F."/>
            <person name="Nishimura Y."/>
            <person name="Kawachi M."/>
            <person name="Noguchi H."/>
            <person name="Minakuchi Y."/>
            <person name="Umen J.G."/>
            <person name="Toyoda A."/>
            <person name="Nozaki H."/>
        </authorList>
    </citation>
    <scope>NUCLEOTIDE SEQUENCE</scope>
    <source>
        <strain evidence="9">NIES-3780</strain>
    </source>
</reference>
<keyword evidence="10" id="KW-1185">Reference proteome</keyword>
<evidence type="ECO:0000256" key="4">
    <source>
        <dbReference type="ARBA" id="ARBA00022989"/>
    </source>
</evidence>
<accession>A0A8J4BIR8</accession>
<feature type="transmembrane region" description="Helical" evidence="7">
    <location>
        <begin position="289"/>
        <end position="308"/>
    </location>
</feature>
<organism evidence="9 10">
    <name type="scientific">Volvox africanus</name>
    <dbReference type="NCBI Taxonomy" id="51714"/>
    <lineage>
        <taxon>Eukaryota</taxon>
        <taxon>Viridiplantae</taxon>
        <taxon>Chlorophyta</taxon>
        <taxon>core chlorophytes</taxon>
        <taxon>Chlorophyceae</taxon>
        <taxon>CS clade</taxon>
        <taxon>Chlamydomonadales</taxon>
        <taxon>Volvocaceae</taxon>
        <taxon>Volvox</taxon>
    </lineage>
</organism>
<feature type="transmembrane region" description="Helical" evidence="7">
    <location>
        <begin position="87"/>
        <end position="111"/>
    </location>
</feature>
<evidence type="ECO:0000256" key="1">
    <source>
        <dbReference type="ARBA" id="ARBA00004141"/>
    </source>
</evidence>
<comment type="caution">
    <text evidence="9">The sequence shown here is derived from an EMBL/GenBank/DDBJ whole genome shotgun (WGS) entry which is preliminary data.</text>
</comment>
<dbReference type="PANTHER" id="PTHR22911:SF6">
    <property type="entry name" value="SOLUTE CARRIER FAMILY 35 MEMBER G1"/>
    <property type="match status" value="1"/>
</dbReference>